<sequence>MRVVSLCPSNTEIVAYLGKTDCLVGVDNYSDWPDAVRNLPRVGPDLSIDMDKVAQLQPDLVLASLSVPGMEKNIEALEEKKLPFLVLNPNSLSEIAEDIRMVGIALGYADLGEEKAHEFLQEIENVKHRTSNNDRTPSLYWEWWPKPIFTPGRLNWLTEISQLAGAKNIFEDQPVASFQTDWDDVKNRNPEHICMVWVGVKEEKMNPELLKKRPGWNEMQAIQTGKIHMLEESLYCRPSPRLLEGLKKLVDVLESEGI</sequence>
<organism evidence="4 5">
    <name type="scientific">Ornithinibacillus caprae</name>
    <dbReference type="NCBI Taxonomy" id="2678566"/>
    <lineage>
        <taxon>Bacteria</taxon>
        <taxon>Bacillati</taxon>
        <taxon>Bacillota</taxon>
        <taxon>Bacilli</taxon>
        <taxon>Bacillales</taxon>
        <taxon>Bacillaceae</taxon>
        <taxon>Ornithinibacillus</taxon>
    </lineage>
</organism>
<keyword evidence="5" id="KW-1185">Reference proteome</keyword>
<dbReference type="Proteomes" id="UP000469125">
    <property type="component" value="Unassembled WGS sequence"/>
</dbReference>
<dbReference type="SUPFAM" id="SSF53807">
    <property type="entry name" value="Helical backbone' metal receptor"/>
    <property type="match status" value="1"/>
</dbReference>
<protein>
    <submittedName>
        <fullName evidence="4">ABC transporter substrate-binding protein</fullName>
    </submittedName>
</protein>
<keyword evidence="2" id="KW-0732">Signal</keyword>
<reference evidence="4 5" key="1">
    <citation type="submission" date="2019-11" db="EMBL/GenBank/DDBJ databases">
        <authorList>
            <person name="Li X."/>
        </authorList>
    </citation>
    <scope>NUCLEOTIDE SEQUENCE [LARGE SCALE GENOMIC DNA]</scope>
    <source>
        <strain evidence="4 5">L9</strain>
    </source>
</reference>
<dbReference type="CDD" id="cd01144">
    <property type="entry name" value="BtuF"/>
    <property type="match status" value="1"/>
</dbReference>
<evidence type="ECO:0000256" key="1">
    <source>
        <dbReference type="ARBA" id="ARBA00008814"/>
    </source>
</evidence>
<dbReference type="Gene3D" id="3.40.50.1980">
    <property type="entry name" value="Nitrogenase molybdenum iron protein domain"/>
    <property type="match status" value="2"/>
</dbReference>
<dbReference type="InterPro" id="IPR054828">
    <property type="entry name" value="Vit_B12_bind_prot"/>
</dbReference>
<dbReference type="Pfam" id="PF01497">
    <property type="entry name" value="Peripla_BP_2"/>
    <property type="match status" value="1"/>
</dbReference>
<comment type="similarity">
    <text evidence="1">Belongs to the bacterial solute-binding protein 8 family.</text>
</comment>
<dbReference type="PANTHER" id="PTHR30535:SF34">
    <property type="entry name" value="MOLYBDATE-BINDING PROTEIN MOLA"/>
    <property type="match status" value="1"/>
</dbReference>
<dbReference type="AlphaFoldDB" id="A0A6N8FGH6"/>
<evidence type="ECO:0000259" key="3">
    <source>
        <dbReference type="PROSITE" id="PS50983"/>
    </source>
</evidence>
<feature type="domain" description="Fe/B12 periplasmic-binding" evidence="3">
    <location>
        <begin position="2"/>
        <end position="257"/>
    </location>
</feature>
<name>A0A6N8FGH6_9BACI</name>
<dbReference type="RefSeq" id="WP_155668757.1">
    <property type="nucleotide sequence ID" value="NZ_WOCA01000007.1"/>
</dbReference>
<gene>
    <name evidence="4" type="ORF">GMD78_10245</name>
</gene>
<evidence type="ECO:0000313" key="4">
    <source>
        <dbReference type="EMBL" id="MUK88772.1"/>
    </source>
</evidence>
<dbReference type="EMBL" id="WOCA01000007">
    <property type="protein sequence ID" value="MUK88772.1"/>
    <property type="molecule type" value="Genomic_DNA"/>
</dbReference>
<proteinExistence type="inferred from homology"/>
<evidence type="ECO:0000313" key="5">
    <source>
        <dbReference type="Proteomes" id="UP000469125"/>
    </source>
</evidence>
<dbReference type="NCBIfam" id="NF038402">
    <property type="entry name" value="TroA_like"/>
    <property type="match status" value="1"/>
</dbReference>
<dbReference type="PROSITE" id="PS50983">
    <property type="entry name" value="FE_B12_PBP"/>
    <property type="match status" value="1"/>
</dbReference>
<evidence type="ECO:0000256" key="2">
    <source>
        <dbReference type="ARBA" id="ARBA00022729"/>
    </source>
</evidence>
<dbReference type="InterPro" id="IPR050902">
    <property type="entry name" value="ABC_Transporter_SBP"/>
</dbReference>
<accession>A0A6N8FGH6</accession>
<comment type="caution">
    <text evidence="4">The sequence shown here is derived from an EMBL/GenBank/DDBJ whole genome shotgun (WGS) entry which is preliminary data.</text>
</comment>
<dbReference type="InterPro" id="IPR002491">
    <property type="entry name" value="ABC_transptr_periplasmic_BD"/>
</dbReference>
<dbReference type="PANTHER" id="PTHR30535">
    <property type="entry name" value="VITAMIN B12-BINDING PROTEIN"/>
    <property type="match status" value="1"/>
</dbReference>